<dbReference type="InterPro" id="IPR036537">
    <property type="entry name" value="Adaptor_Cbl_N_dom_sf"/>
</dbReference>
<evidence type="ECO:0000256" key="1">
    <source>
        <dbReference type="SAM" id="Coils"/>
    </source>
</evidence>
<organism evidence="2 3">
    <name type="scientific">Setaria viridis</name>
    <name type="common">Green bristlegrass</name>
    <name type="synonym">Setaria italica subsp. viridis</name>
    <dbReference type="NCBI Taxonomy" id="4556"/>
    <lineage>
        <taxon>Eukaryota</taxon>
        <taxon>Viridiplantae</taxon>
        <taxon>Streptophyta</taxon>
        <taxon>Embryophyta</taxon>
        <taxon>Tracheophyta</taxon>
        <taxon>Spermatophyta</taxon>
        <taxon>Magnoliopsida</taxon>
        <taxon>Liliopsida</taxon>
        <taxon>Poales</taxon>
        <taxon>Poaceae</taxon>
        <taxon>PACMAD clade</taxon>
        <taxon>Panicoideae</taxon>
        <taxon>Panicodae</taxon>
        <taxon>Paniceae</taxon>
        <taxon>Cenchrinae</taxon>
        <taxon>Setaria</taxon>
    </lineage>
</organism>
<dbReference type="CDD" id="cd21037">
    <property type="entry name" value="MLKL_NTD"/>
    <property type="match status" value="1"/>
</dbReference>
<dbReference type="PANTHER" id="PTHR35832">
    <property type="entry name" value="OS12G0248400 PROTEIN-RELATED"/>
    <property type="match status" value="1"/>
</dbReference>
<dbReference type="Proteomes" id="UP000298652">
    <property type="component" value="Chromosome 7"/>
</dbReference>
<evidence type="ECO:0000313" key="3">
    <source>
        <dbReference type="Proteomes" id="UP000298652"/>
    </source>
</evidence>
<dbReference type="AlphaFoldDB" id="A0A4V6D3J5"/>
<reference evidence="2" key="1">
    <citation type="submission" date="2019-03" db="EMBL/GenBank/DDBJ databases">
        <title>WGS assembly of Setaria viridis.</title>
        <authorList>
            <person name="Huang P."/>
            <person name="Jenkins J."/>
            <person name="Grimwood J."/>
            <person name="Barry K."/>
            <person name="Healey A."/>
            <person name="Mamidi S."/>
            <person name="Sreedasyam A."/>
            <person name="Shu S."/>
            <person name="Feldman M."/>
            <person name="Wu J."/>
            <person name="Yu Y."/>
            <person name="Chen C."/>
            <person name="Johnson J."/>
            <person name="Rokhsar D."/>
            <person name="Baxter I."/>
            <person name="Schmutz J."/>
            <person name="Brutnell T."/>
            <person name="Kellogg E."/>
        </authorList>
    </citation>
    <scope>NUCLEOTIDE SEQUENCE [LARGE SCALE GENOMIC DNA]</scope>
</reference>
<gene>
    <name evidence="2" type="ORF">SEVIR_7G030116v2</name>
</gene>
<keyword evidence="3" id="KW-1185">Reference proteome</keyword>
<keyword evidence="1" id="KW-0175">Coiled coil</keyword>
<dbReference type="Gene3D" id="1.20.930.20">
    <property type="entry name" value="Adaptor protein Cbl, N-terminal domain"/>
    <property type="match status" value="1"/>
</dbReference>
<name>A0A4V6D3J5_SETVI</name>
<dbReference type="GO" id="GO:0007166">
    <property type="term" value="P:cell surface receptor signaling pathway"/>
    <property type="evidence" value="ECO:0007669"/>
    <property type="project" value="InterPro"/>
</dbReference>
<dbReference type="InterPro" id="IPR059179">
    <property type="entry name" value="MLKL-like_MCAfunc"/>
</dbReference>
<evidence type="ECO:0000313" key="2">
    <source>
        <dbReference type="EMBL" id="TKW02936.1"/>
    </source>
</evidence>
<sequence>MEPSRSEEVSSDPFFLSLLYRRQHISFAAAASRRPHPGLRCSADPRRRFHSLIADSGEVRRLRAMYLLIPTPVHIVQLALEFKKLVETVKENKDECRKIGICAHLAGKLLVKHEERRPEMMQDPTMQMVLREIKNCHEIARRLVNSQESEGMLPSCLQARKIAKQLRTAMDDIDSNMILLLEAITILDEGQQQQVRDVNTVMKILNDEGKRFRDLVSISTENLEEERQQVRDLVNKAVEICQKGSTSTNYICQKNTHIFSTLKVHH</sequence>
<protein>
    <submittedName>
        <fullName evidence="2">Uncharacterized protein</fullName>
    </submittedName>
</protein>
<proteinExistence type="predicted"/>
<feature type="coiled-coil region" evidence="1">
    <location>
        <begin position="216"/>
        <end position="243"/>
    </location>
</feature>
<accession>A0A4V6D3J5</accession>
<dbReference type="EMBL" id="CM016558">
    <property type="protein sequence ID" value="TKW02936.1"/>
    <property type="molecule type" value="Genomic_DNA"/>
</dbReference>
<dbReference type="Gramene" id="TKW02936">
    <property type="protein sequence ID" value="TKW02936"/>
    <property type="gene ID" value="SEVIR_7G030116v2"/>
</dbReference>